<dbReference type="EMBL" id="MPUH01001202">
    <property type="protein sequence ID" value="OMJ69408.1"/>
    <property type="molecule type" value="Genomic_DNA"/>
</dbReference>
<evidence type="ECO:0000256" key="7">
    <source>
        <dbReference type="ARBA" id="ARBA00023002"/>
    </source>
</evidence>
<feature type="binding site" evidence="12">
    <location>
        <position position="164"/>
    </location>
    <ligand>
        <name>FAD</name>
        <dbReference type="ChEBI" id="CHEBI:57692"/>
    </ligand>
</feature>
<dbReference type="GO" id="GO:0055088">
    <property type="term" value="P:lipid homeostasis"/>
    <property type="evidence" value="ECO:0007669"/>
    <property type="project" value="TreeGrafter"/>
</dbReference>
<evidence type="ECO:0000256" key="4">
    <source>
        <dbReference type="ARBA" id="ARBA00022630"/>
    </source>
</evidence>
<dbReference type="InterPro" id="IPR046373">
    <property type="entry name" value="Acyl-CoA_Oxase/DH_mid-dom_sf"/>
</dbReference>
<dbReference type="InterPro" id="IPR012258">
    <property type="entry name" value="Acyl-CoA_oxidase"/>
</dbReference>
<comment type="cofactor">
    <cofactor evidence="1">
        <name>FAD</name>
        <dbReference type="ChEBI" id="CHEBI:57692"/>
    </cofactor>
</comment>
<organism evidence="15 16">
    <name type="scientific">Stentor coeruleus</name>
    <dbReference type="NCBI Taxonomy" id="5963"/>
    <lineage>
        <taxon>Eukaryota</taxon>
        <taxon>Sar</taxon>
        <taxon>Alveolata</taxon>
        <taxon>Ciliophora</taxon>
        <taxon>Postciliodesmatophora</taxon>
        <taxon>Heterotrichea</taxon>
        <taxon>Heterotrichida</taxon>
        <taxon>Stentoridae</taxon>
        <taxon>Stentor</taxon>
    </lineage>
</organism>
<dbReference type="PANTHER" id="PTHR10909">
    <property type="entry name" value="ELECTRON TRANSPORT OXIDOREDUCTASE"/>
    <property type="match status" value="1"/>
</dbReference>
<evidence type="ECO:0000256" key="9">
    <source>
        <dbReference type="ARBA" id="ARBA00023140"/>
    </source>
</evidence>
<evidence type="ECO:0000259" key="14">
    <source>
        <dbReference type="Pfam" id="PF22924"/>
    </source>
</evidence>
<evidence type="ECO:0000259" key="13">
    <source>
        <dbReference type="Pfam" id="PF01756"/>
    </source>
</evidence>
<protein>
    <recommendedName>
        <fullName evidence="10">Acyl-coenzyme A oxidase</fullName>
    </recommendedName>
</protein>
<dbReference type="Pfam" id="PF22924">
    <property type="entry name" value="ACOX_C_alpha1"/>
    <property type="match status" value="1"/>
</dbReference>
<keyword evidence="4 10" id="KW-0285">Flavoprotein</keyword>
<evidence type="ECO:0000256" key="1">
    <source>
        <dbReference type="ARBA" id="ARBA00001974"/>
    </source>
</evidence>
<dbReference type="PANTHER" id="PTHR10909:SF352">
    <property type="entry name" value="ACYL-COENZYME A OXIDASE-LIKE PROTEIN"/>
    <property type="match status" value="1"/>
</dbReference>
<dbReference type="Gene3D" id="2.40.110.10">
    <property type="entry name" value="Butyryl-CoA Dehydrogenase, subunit A, domain 2"/>
    <property type="match status" value="1"/>
</dbReference>
<dbReference type="SUPFAM" id="SSF56645">
    <property type="entry name" value="Acyl-CoA dehydrogenase NM domain-like"/>
    <property type="match status" value="1"/>
</dbReference>
<evidence type="ECO:0000256" key="12">
    <source>
        <dbReference type="PIRSR" id="PIRSR000168-2"/>
    </source>
</evidence>
<evidence type="ECO:0000256" key="11">
    <source>
        <dbReference type="PIRSR" id="PIRSR000168-1"/>
    </source>
</evidence>
<dbReference type="Gene3D" id="1.20.140.10">
    <property type="entry name" value="Butyryl-CoA Dehydrogenase, subunit A, domain 3"/>
    <property type="match status" value="2"/>
</dbReference>
<feature type="domain" description="Acyl-CoA oxidase C-terminal" evidence="13">
    <location>
        <begin position="505"/>
        <end position="667"/>
    </location>
</feature>
<evidence type="ECO:0000313" key="16">
    <source>
        <dbReference type="Proteomes" id="UP000187209"/>
    </source>
</evidence>
<feature type="domain" description="Acyl-CoA oxidase C-alpha1" evidence="14">
    <location>
        <begin position="308"/>
        <end position="465"/>
    </location>
</feature>
<dbReference type="GO" id="GO:0005504">
    <property type="term" value="F:fatty acid binding"/>
    <property type="evidence" value="ECO:0007669"/>
    <property type="project" value="TreeGrafter"/>
</dbReference>
<comment type="caution">
    <text evidence="15">The sequence shown here is derived from an EMBL/GenBank/DDBJ whole genome shotgun (WGS) entry which is preliminary data.</text>
</comment>
<evidence type="ECO:0000256" key="6">
    <source>
        <dbReference type="ARBA" id="ARBA00022832"/>
    </source>
</evidence>
<evidence type="ECO:0000256" key="8">
    <source>
        <dbReference type="ARBA" id="ARBA00023098"/>
    </source>
</evidence>
<dbReference type="GO" id="GO:0003997">
    <property type="term" value="F:acyl-CoA oxidase activity"/>
    <property type="evidence" value="ECO:0007669"/>
    <property type="project" value="InterPro"/>
</dbReference>
<name>A0A1R2AY14_9CILI</name>
<evidence type="ECO:0000256" key="3">
    <source>
        <dbReference type="ARBA" id="ARBA00006288"/>
    </source>
</evidence>
<proteinExistence type="inferred from homology"/>
<dbReference type="PIRSF" id="PIRSF000168">
    <property type="entry name" value="Acyl-CoA_oxidase"/>
    <property type="match status" value="1"/>
</dbReference>
<keyword evidence="8" id="KW-0443">Lipid metabolism</keyword>
<dbReference type="GO" id="GO:0005777">
    <property type="term" value="C:peroxisome"/>
    <property type="evidence" value="ECO:0007669"/>
    <property type="project" value="UniProtKB-SubCell"/>
</dbReference>
<evidence type="ECO:0000256" key="5">
    <source>
        <dbReference type="ARBA" id="ARBA00022827"/>
    </source>
</evidence>
<keyword evidence="6" id="KW-0276">Fatty acid metabolism</keyword>
<comment type="similarity">
    <text evidence="3 10">Belongs to the acyl-CoA oxidase family.</text>
</comment>
<dbReference type="FunFam" id="2.40.110.10:FF:000005">
    <property type="entry name" value="Acyl-coenzyme A oxidase"/>
    <property type="match status" value="1"/>
</dbReference>
<dbReference type="GO" id="GO:0033540">
    <property type="term" value="P:fatty acid beta-oxidation using acyl-CoA oxidase"/>
    <property type="evidence" value="ECO:0007669"/>
    <property type="project" value="TreeGrafter"/>
</dbReference>
<dbReference type="SUPFAM" id="SSF47203">
    <property type="entry name" value="Acyl-CoA dehydrogenase C-terminal domain-like"/>
    <property type="match status" value="2"/>
</dbReference>
<dbReference type="GO" id="GO:0071949">
    <property type="term" value="F:FAD binding"/>
    <property type="evidence" value="ECO:0007669"/>
    <property type="project" value="InterPro"/>
</dbReference>
<evidence type="ECO:0000256" key="10">
    <source>
        <dbReference type="PIRNR" id="PIRNR000168"/>
    </source>
</evidence>
<evidence type="ECO:0000313" key="15">
    <source>
        <dbReference type="EMBL" id="OMJ69408.1"/>
    </source>
</evidence>
<dbReference type="InterPro" id="IPR002655">
    <property type="entry name" value="Acyl-CoA_oxidase_C"/>
</dbReference>
<evidence type="ECO:0000256" key="2">
    <source>
        <dbReference type="ARBA" id="ARBA00004275"/>
    </source>
</evidence>
<dbReference type="InterPro" id="IPR036250">
    <property type="entry name" value="AcylCo_DH-like_C"/>
</dbReference>
<reference evidence="15 16" key="1">
    <citation type="submission" date="2016-11" db="EMBL/GenBank/DDBJ databases">
        <title>The macronuclear genome of Stentor coeruleus: a giant cell with tiny introns.</title>
        <authorList>
            <person name="Slabodnick M."/>
            <person name="Ruby J.G."/>
            <person name="Reiff S.B."/>
            <person name="Swart E.C."/>
            <person name="Gosai S."/>
            <person name="Prabakaran S."/>
            <person name="Witkowska E."/>
            <person name="Larue G.E."/>
            <person name="Fisher S."/>
            <person name="Freeman R.M."/>
            <person name="Gunawardena J."/>
            <person name="Chu W."/>
            <person name="Stover N.A."/>
            <person name="Gregory B.D."/>
            <person name="Nowacki M."/>
            <person name="Derisi J."/>
            <person name="Roy S.W."/>
            <person name="Marshall W.F."/>
            <person name="Sood P."/>
        </authorList>
    </citation>
    <scope>NUCLEOTIDE SEQUENCE [LARGE SCALE GENOMIC DNA]</scope>
    <source>
        <strain evidence="15">WM001</strain>
    </source>
</reference>
<dbReference type="InterPro" id="IPR055060">
    <property type="entry name" value="ACOX_C_alpha1"/>
</dbReference>
<dbReference type="FunFam" id="1.20.140.10:FF:000010">
    <property type="entry name" value="Acyl-coenzyme A oxidase"/>
    <property type="match status" value="1"/>
</dbReference>
<keyword evidence="16" id="KW-1185">Reference proteome</keyword>
<comment type="subcellular location">
    <subcellularLocation>
        <location evidence="2">Peroxisome</location>
    </subcellularLocation>
</comment>
<accession>A0A1R2AY14</accession>
<dbReference type="Proteomes" id="UP000187209">
    <property type="component" value="Unassembled WGS sequence"/>
</dbReference>
<dbReference type="OrthoDB" id="538336at2759"/>
<keyword evidence="5 10" id="KW-0274">FAD</keyword>
<keyword evidence="7" id="KW-0560">Oxidoreductase</keyword>
<dbReference type="Pfam" id="PF01756">
    <property type="entry name" value="ACOX"/>
    <property type="match status" value="1"/>
</dbReference>
<gene>
    <name evidence="15" type="ORF">SteCoe_32876</name>
</gene>
<feature type="binding site" evidence="12">
    <location>
        <position position="203"/>
    </location>
    <ligand>
        <name>FAD</name>
        <dbReference type="ChEBI" id="CHEBI:57692"/>
    </ligand>
</feature>
<feature type="active site" description="Proton acceptor" evidence="11">
    <location>
        <position position="451"/>
    </location>
</feature>
<dbReference type="AlphaFoldDB" id="A0A1R2AY14"/>
<keyword evidence="9" id="KW-0576">Peroxisome</keyword>
<sequence length="685" mass="77923">MVSLERLSIIKSHLLGNFSFGYDPSLDEYRKKGKSFNLETLRYYYYEIGFPHYQEFNAALRSCPSITERGFSIETKDDKRNLLMQQLEEFTKKVNITREHYLENPIHNFILAKSGLNFDMSFFVKAGVHLALYLDSILNLGTEKHHHLVDRGCKFKDIGCFGLTELGRGSNVSLCGTTAHYIHKTREFIINTPDSLSAKWWIGGAAQTSNKSVIFAQLFIGKTNYGLHGFVVDLRDKVTCKPLPGVIVGDCGGKAENDAIDNGFIIFKNYKVPYDALLDKVSQINNEGKFVSLINKKEKRFGKMMSCLLLGRSACLMSSEANLKNALTIAIRWAAIRKQFGPNPEREVPILDYLLTRTRLIPHLANLFAITAACEIAFTRYKDMKKIMEIDFERIEVTEYHAILSSVKVLTTESAFEGIHQCRKICGGLGYSKFVKLGEYLTKHDINLTWEGDNNILLQQTAGFIIKQSLKALKGDTIQAASLKCLNLNFELSRSDRPSKDLLSINSLISILEHIFNLLLHKALLTLQQNSAKFEAYFDVWNTSQPTLQKLGRIYGVVEIAKHWRRRFELLKQKDLEAFYLVEKLYCLYIIEKILGYQGELLCEGYFSGTEVKKMEEEHERLCNELGESAVRIIDAVANEDFMHASCLGYSDGQAYKRLTDTVEAQADCYKESSSLNVIKRLITP</sequence>
<dbReference type="InterPro" id="IPR009100">
    <property type="entry name" value="AcylCoA_DH/oxidase_NM_dom_sf"/>
</dbReference>